<dbReference type="GO" id="GO:0006529">
    <property type="term" value="P:asparagine biosynthetic process"/>
    <property type="evidence" value="ECO:0007669"/>
    <property type="project" value="UniProtKB-KW"/>
</dbReference>
<comment type="caution">
    <text evidence="12">The sequence shown here is derived from an EMBL/GenBank/DDBJ whole genome shotgun (WGS) entry which is preliminary data.</text>
</comment>
<evidence type="ECO:0000256" key="5">
    <source>
        <dbReference type="ARBA" id="ARBA00022840"/>
    </source>
</evidence>
<dbReference type="PROSITE" id="PS51278">
    <property type="entry name" value="GATASE_TYPE_2"/>
    <property type="match status" value="1"/>
</dbReference>
<comment type="catalytic activity">
    <reaction evidence="7">
        <text>L-aspartate + L-glutamine + ATP + H2O = L-asparagine + L-glutamate + AMP + diphosphate + H(+)</text>
        <dbReference type="Rhea" id="RHEA:12228"/>
        <dbReference type="ChEBI" id="CHEBI:15377"/>
        <dbReference type="ChEBI" id="CHEBI:15378"/>
        <dbReference type="ChEBI" id="CHEBI:29985"/>
        <dbReference type="ChEBI" id="CHEBI:29991"/>
        <dbReference type="ChEBI" id="CHEBI:30616"/>
        <dbReference type="ChEBI" id="CHEBI:33019"/>
        <dbReference type="ChEBI" id="CHEBI:58048"/>
        <dbReference type="ChEBI" id="CHEBI:58359"/>
        <dbReference type="ChEBI" id="CHEBI:456215"/>
        <dbReference type="EC" id="6.3.5.4"/>
    </reaction>
</comment>
<dbReference type="Proteomes" id="UP000004169">
    <property type="component" value="Unassembled WGS sequence"/>
</dbReference>
<dbReference type="OrthoDB" id="9763290at2"/>
<dbReference type="NCBIfam" id="TIGR01536">
    <property type="entry name" value="asn_synth_AEB"/>
    <property type="match status" value="1"/>
</dbReference>
<dbReference type="GO" id="GO:0005829">
    <property type="term" value="C:cytosol"/>
    <property type="evidence" value="ECO:0007669"/>
    <property type="project" value="TreeGrafter"/>
</dbReference>
<dbReference type="InterPro" id="IPR051786">
    <property type="entry name" value="ASN_synthetase/amidase"/>
</dbReference>
<keyword evidence="8" id="KW-0028">Amino-acid biosynthesis</keyword>
<evidence type="ECO:0000256" key="3">
    <source>
        <dbReference type="ARBA" id="ARBA00012737"/>
    </source>
</evidence>
<feature type="active site" description="For GATase activity" evidence="8">
    <location>
        <position position="2"/>
    </location>
</feature>
<dbReference type="EC" id="6.3.5.4" evidence="3"/>
<keyword evidence="8" id="KW-0061">Asparagine biosynthesis</keyword>
<evidence type="ECO:0000256" key="9">
    <source>
        <dbReference type="PIRSR" id="PIRSR001589-2"/>
    </source>
</evidence>
<feature type="site" description="Important for beta-aspartyl-AMP intermediate formation" evidence="10">
    <location>
        <position position="361"/>
    </location>
</feature>
<dbReference type="AlphaFoldDB" id="H8FQ66"/>
<accession>H8FQ66</accession>
<dbReference type="SUPFAM" id="SSF56235">
    <property type="entry name" value="N-terminal nucleophile aminohydrolases (Ntn hydrolases)"/>
    <property type="match status" value="1"/>
</dbReference>
<evidence type="ECO:0000313" key="12">
    <source>
        <dbReference type="EMBL" id="CCG40504.1"/>
    </source>
</evidence>
<dbReference type="GO" id="GO:0004066">
    <property type="term" value="F:asparagine synthase (glutamine-hydrolyzing) activity"/>
    <property type="evidence" value="ECO:0007669"/>
    <property type="project" value="UniProtKB-EC"/>
</dbReference>
<protein>
    <recommendedName>
        <fullName evidence="3">asparagine synthase (glutamine-hydrolyzing)</fullName>
        <ecNumber evidence="3">6.3.5.4</ecNumber>
    </recommendedName>
</protein>
<keyword evidence="13" id="KW-1185">Reference proteome</keyword>
<dbReference type="SUPFAM" id="SSF52402">
    <property type="entry name" value="Adenine nucleotide alpha hydrolases-like"/>
    <property type="match status" value="1"/>
</dbReference>
<evidence type="ECO:0000259" key="11">
    <source>
        <dbReference type="PROSITE" id="PS51278"/>
    </source>
</evidence>
<dbReference type="CDD" id="cd00712">
    <property type="entry name" value="AsnB"/>
    <property type="match status" value="1"/>
</dbReference>
<dbReference type="InterPro" id="IPR006426">
    <property type="entry name" value="Asn_synth_AEB"/>
</dbReference>
<dbReference type="RefSeq" id="WP_002726834.1">
    <property type="nucleotide sequence ID" value="NZ_CAHP01000014.1"/>
</dbReference>
<proteinExistence type="inferred from homology"/>
<dbReference type="eggNOG" id="COG0367">
    <property type="taxonomic scope" value="Bacteria"/>
</dbReference>
<dbReference type="InterPro" id="IPR029055">
    <property type="entry name" value="Ntn_hydrolases_N"/>
</dbReference>
<dbReference type="Pfam" id="PF00733">
    <property type="entry name" value="Asn_synthase"/>
    <property type="match status" value="1"/>
</dbReference>
<evidence type="ECO:0000256" key="1">
    <source>
        <dbReference type="ARBA" id="ARBA00005187"/>
    </source>
</evidence>
<evidence type="ECO:0000256" key="7">
    <source>
        <dbReference type="ARBA" id="ARBA00048741"/>
    </source>
</evidence>
<feature type="domain" description="Glutamine amidotransferase type-2" evidence="11">
    <location>
        <begin position="2"/>
        <end position="209"/>
    </location>
</feature>
<keyword evidence="4 9" id="KW-0547">Nucleotide-binding</keyword>
<dbReference type="InterPro" id="IPR014729">
    <property type="entry name" value="Rossmann-like_a/b/a_fold"/>
</dbReference>
<evidence type="ECO:0000256" key="2">
    <source>
        <dbReference type="ARBA" id="ARBA00005752"/>
    </source>
</evidence>
<evidence type="ECO:0000256" key="10">
    <source>
        <dbReference type="PIRSR" id="PIRSR001589-3"/>
    </source>
</evidence>
<keyword evidence="6 8" id="KW-0315">Glutamine amidotransferase</keyword>
<evidence type="ECO:0000256" key="8">
    <source>
        <dbReference type="PIRSR" id="PIRSR001589-1"/>
    </source>
</evidence>
<gene>
    <name evidence="12" type="ORF">PHAMO_210015</name>
</gene>
<reference evidence="12 13" key="1">
    <citation type="journal article" date="2012" name="J. Bacteriol.">
        <title>Draft Genome Sequence of the Purple Photosynthetic Bacterium Phaeospirillum molischianum DSM120, a Particularly Versatile Bacterium.</title>
        <authorList>
            <person name="Duquesne K."/>
            <person name="Prima V."/>
            <person name="Ji B."/>
            <person name="Rouy Z."/>
            <person name="Medigue C."/>
            <person name="Talla E."/>
            <person name="Sturgis J.N."/>
        </authorList>
    </citation>
    <scope>NUCLEOTIDE SEQUENCE [LARGE SCALE GENOMIC DNA]</scope>
    <source>
        <strain evidence="13">DSM120</strain>
    </source>
</reference>
<dbReference type="PIRSF" id="PIRSF001589">
    <property type="entry name" value="Asn_synthetase_glu-h"/>
    <property type="match status" value="1"/>
</dbReference>
<dbReference type="STRING" id="1150626.PHAMO_210015"/>
<evidence type="ECO:0000256" key="6">
    <source>
        <dbReference type="ARBA" id="ARBA00022962"/>
    </source>
</evidence>
<dbReference type="CDD" id="cd01991">
    <property type="entry name" value="Asn_synthase_B_C"/>
    <property type="match status" value="1"/>
</dbReference>
<evidence type="ECO:0000256" key="4">
    <source>
        <dbReference type="ARBA" id="ARBA00022741"/>
    </source>
</evidence>
<sequence>MCGIAGLMTADGTAPAADILDRLAEALAHRGPDGRGRRVTGSVGLIQNRLSIIDLKGGRQPILDEYGNAIVANGEIYNYLELKAAMPEQRFATGSDSEPPLHLHRQRGLDFIHALRGMYALAIHDVAADRLILSRDPFGIKPLYLAEGPWGLAFASEPAALIAAGLVKPHVEPQARAELLQMQFTSGTDTIFTGIRRLAPGETLVVERGRIVESRHRAALPPGPPVKGQPETLLERLDCLLTETVELHQRSDVPYGMFLSGGIDSSVVLALMARLNPTGILAFTAGFPGTGVHDERAHARALAESVGARHVEVEFTEADFWDLLPKIAACMDDPAADYACLPTYKLAREAVKDVKVILSGEGGDELFAGYGRHRHAARPWPFARAMRRNGSFDRLDVLRAGLGDGWRDRFAAVQRAESGQDRTRLQAAQATDCADWLPHDLLTKADRCLMAHGIEGRVPFLDPVLAEFAFRLPDRMKIRDGMGKWLLRRWLDGALPQARPFEKKRGFTVPVAEWIARRPEIGPLVARQPGIAEICRPGAVEALFAGCGKSTGFACWTLLFYALWHRRHILGLPADGDVAALLGDGL</sequence>
<name>H8FQ66_MAGML</name>
<dbReference type="PANTHER" id="PTHR43284">
    <property type="entry name" value="ASPARAGINE SYNTHETASE (GLUTAMINE-HYDROLYZING)"/>
    <property type="match status" value="1"/>
</dbReference>
<dbReference type="EMBL" id="CAHP01000014">
    <property type="protein sequence ID" value="CCG40504.1"/>
    <property type="molecule type" value="Genomic_DNA"/>
</dbReference>
<dbReference type="InterPro" id="IPR001962">
    <property type="entry name" value="Asn_synthase"/>
</dbReference>
<comment type="pathway">
    <text evidence="1">Amino-acid biosynthesis; L-asparagine biosynthesis; L-asparagine from L-aspartate (L-Gln route): step 1/1.</text>
</comment>
<organism evidence="12 13">
    <name type="scientific">Magnetospirillum molischianum DSM 120</name>
    <dbReference type="NCBI Taxonomy" id="1150626"/>
    <lineage>
        <taxon>Bacteria</taxon>
        <taxon>Pseudomonadati</taxon>
        <taxon>Pseudomonadota</taxon>
        <taxon>Alphaproteobacteria</taxon>
        <taxon>Rhodospirillales</taxon>
        <taxon>Rhodospirillaceae</taxon>
        <taxon>Magnetospirillum</taxon>
    </lineage>
</organism>
<dbReference type="InterPro" id="IPR017932">
    <property type="entry name" value="GATase_2_dom"/>
</dbReference>
<dbReference type="Pfam" id="PF13537">
    <property type="entry name" value="GATase_7"/>
    <property type="match status" value="1"/>
</dbReference>
<comment type="similarity">
    <text evidence="2">Belongs to the asparagine synthetase family.</text>
</comment>
<dbReference type="Gene3D" id="3.60.20.10">
    <property type="entry name" value="Glutamine Phosphoribosylpyrophosphate, subunit 1, domain 1"/>
    <property type="match status" value="1"/>
</dbReference>
<evidence type="ECO:0000313" key="13">
    <source>
        <dbReference type="Proteomes" id="UP000004169"/>
    </source>
</evidence>
<feature type="binding site" evidence="9">
    <location>
        <position position="96"/>
    </location>
    <ligand>
        <name>L-glutamine</name>
        <dbReference type="ChEBI" id="CHEBI:58359"/>
    </ligand>
</feature>
<dbReference type="PANTHER" id="PTHR43284:SF1">
    <property type="entry name" value="ASPARAGINE SYNTHETASE"/>
    <property type="match status" value="1"/>
</dbReference>
<dbReference type="GO" id="GO:0005524">
    <property type="term" value="F:ATP binding"/>
    <property type="evidence" value="ECO:0007669"/>
    <property type="project" value="UniProtKB-KW"/>
</dbReference>
<feature type="binding site" evidence="9">
    <location>
        <begin position="359"/>
        <end position="360"/>
    </location>
    <ligand>
        <name>ATP</name>
        <dbReference type="ChEBI" id="CHEBI:30616"/>
    </ligand>
</feature>
<dbReference type="InterPro" id="IPR033738">
    <property type="entry name" value="AsnB_N"/>
</dbReference>
<keyword evidence="5 9" id="KW-0067">ATP-binding</keyword>
<dbReference type="Gene3D" id="3.40.50.620">
    <property type="entry name" value="HUPs"/>
    <property type="match status" value="1"/>
</dbReference>